<sequence length="278" mass="32118">MKKAISSGAYTLLMLLLAVSVFILVTPFLDVEKYSHLIKPVMDYFDKLPKELGSLALLSLLVTVLISIHNIDNQQKQLSLQSEALNETIKDNNFKARYAHIEHFRSNLEEIRNNVIPNIKLRHDRGLSYGSIYSYKKLGRFNRVFEEKLNECIDELVELLTDRKFGDVLRNQVECRFVLIYEQMDRFNSLFGLTCTLEIQVKPDDGRMFIGQLYEYIATSFLGILSVTDGYIGDMYTDFAHLASNIDFEGYEESYAKYDELYDSDTLSELVSYIPSSR</sequence>
<dbReference type="EMBL" id="CWQY01000004">
    <property type="protein sequence ID" value="CSC22038.1"/>
    <property type="molecule type" value="Genomic_DNA"/>
</dbReference>
<evidence type="ECO:0000313" key="1">
    <source>
        <dbReference type="EMBL" id="CSC22038.1"/>
    </source>
</evidence>
<dbReference type="AlphaFoldDB" id="A0A655XVJ7"/>
<proteinExistence type="predicted"/>
<gene>
    <name evidence="1" type="ORF">ERS013200_00862</name>
</gene>
<dbReference type="Proteomes" id="UP000041770">
    <property type="component" value="Unassembled WGS sequence"/>
</dbReference>
<name>A0A655XVJ7_VIBCL</name>
<dbReference type="RefSeq" id="WP_000709331.1">
    <property type="nucleotide sequence ID" value="NZ_CADDXB010000001.1"/>
</dbReference>
<reference evidence="1 2" key="1">
    <citation type="submission" date="2015-07" db="EMBL/GenBank/DDBJ databases">
        <authorList>
            <consortium name="Pathogen Informatics"/>
        </authorList>
    </citation>
    <scope>NUCLEOTIDE SEQUENCE [LARGE SCALE GENOMIC DNA]</scope>
    <source>
        <strain evidence="1 2">A316</strain>
    </source>
</reference>
<protein>
    <submittedName>
        <fullName evidence="1">Uncharacterized protein</fullName>
    </submittedName>
</protein>
<evidence type="ECO:0000313" key="2">
    <source>
        <dbReference type="Proteomes" id="UP000041770"/>
    </source>
</evidence>
<organism evidence="1 2">
    <name type="scientific">Vibrio cholerae</name>
    <dbReference type="NCBI Taxonomy" id="666"/>
    <lineage>
        <taxon>Bacteria</taxon>
        <taxon>Pseudomonadati</taxon>
        <taxon>Pseudomonadota</taxon>
        <taxon>Gammaproteobacteria</taxon>
        <taxon>Vibrionales</taxon>
        <taxon>Vibrionaceae</taxon>
        <taxon>Vibrio</taxon>
    </lineage>
</organism>
<accession>A0A655XVJ7</accession>